<dbReference type="PROSITE" id="PS50862">
    <property type="entry name" value="AA_TRNA_LIGASE_II"/>
    <property type="match status" value="1"/>
</dbReference>
<evidence type="ECO:0000256" key="7">
    <source>
        <dbReference type="ARBA" id="ARBA00022741"/>
    </source>
</evidence>
<feature type="binding site" evidence="13">
    <location>
        <position position="437"/>
    </location>
    <ligand>
        <name>Mg(2+)</name>
        <dbReference type="ChEBI" id="CHEBI:18420"/>
        <label>1</label>
    </ligand>
</feature>
<dbReference type="InterPro" id="IPR012340">
    <property type="entry name" value="NA-bd_OB-fold"/>
</dbReference>
<dbReference type="GO" id="GO:0042803">
    <property type="term" value="F:protein homodimerization activity"/>
    <property type="evidence" value="ECO:0007669"/>
    <property type="project" value="UniProtKB-ARBA"/>
</dbReference>
<dbReference type="Pfam" id="PF01336">
    <property type="entry name" value="tRNA_anti-codon"/>
    <property type="match status" value="1"/>
</dbReference>
<dbReference type="PANTHER" id="PTHR42918">
    <property type="entry name" value="LYSYL-TRNA SYNTHETASE"/>
    <property type="match status" value="1"/>
</dbReference>
<dbReference type="SUPFAM" id="SSF55681">
    <property type="entry name" value="Class II aaRS and biotin synthetases"/>
    <property type="match status" value="1"/>
</dbReference>
<dbReference type="Proteomes" id="UP000184395">
    <property type="component" value="Unassembled WGS sequence"/>
</dbReference>
<dbReference type="InterPro" id="IPR004365">
    <property type="entry name" value="NA-bd_OB_tRNA"/>
</dbReference>
<evidence type="ECO:0000256" key="11">
    <source>
        <dbReference type="ARBA" id="ARBA00023146"/>
    </source>
</evidence>
<accession>A0A1M6KU58</accession>
<dbReference type="Gene3D" id="2.40.50.140">
    <property type="entry name" value="Nucleic acid-binding proteins"/>
    <property type="match status" value="1"/>
</dbReference>
<keyword evidence="4 13" id="KW-0963">Cytoplasm</keyword>
<dbReference type="EMBL" id="JAVDRP010000003">
    <property type="protein sequence ID" value="MDR6408587.1"/>
    <property type="molecule type" value="Genomic_DNA"/>
</dbReference>
<gene>
    <name evidence="13" type="primary">lysS</name>
    <name evidence="16" type="ORF">J2804_001980</name>
    <name evidence="17" type="ORF">SAMN05192548_100493</name>
</gene>
<evidence type="ECO:0000256" key="1">
    <source>
        <dbReference type="ARBA" id="ARBA00004496"/>
    </source>
</evidence>
<feature type="binding site" evidence="13">
    <location>
        <position position="444"/>
    </location>
    <ligand>
        <name>Mg(2+)</name>
        <dbReference type="ChEBI" id="CHEBI:18420"/>
        <label>1</label>
    </ligand>
</feature>
<evidence type="ECO:0000256" key="5">
    <source>
        <dbReference type="ARBA" id="ARBA00022598"/>
    </source>
</evidence>
<keyword evidence="6 13" id="KW-0479">Metal-binding</keyword>
<reference evidence="16 19" key="2">
    <citation type="submission" date="2023-07" db="EMBL/GenBank/DDBJ databases">
        <title>Sorghum-associated microbial communities from plants grown in Nebraska, USA.</title>
        <authorList>
            <person name="Schachtman D."/>
        </authorList>
    </citation>
    <scope>NUCLEOTIDE SEQUENCE [LARGE SCALE GENOMIC DNA]</scope>
    <source>
        <strain evidence="16 19">DS1316</strain>
    </source>
</reference>
<evidence type="ECO:0000259" key="15">
    <source>
        <dbReference type="PROSITE" id="PS50862"/>
    </source>
</evidence>
<keyword evidence="19" id="KW-1185">Reference proteome</keyword>
<sequence length="527" mass="59930">MRATEYQIIMTESTQRNVAQPNAAQPNVVPELDDNKIIAERREKLRELREHGVAYPNDFRPTHHADDLQSQYEHADKEALEANPLEVAIAGRMMLKRVMGKASFATVRDGSGQIQFFITPADVGQETYDAFKKWDMGDIVAARGVLFRTNKGELSVRCTNLRLLSKSLRPLPDKFHGLSDQEMKYRQRYVDLIVTPETRKTFVARTKAISSIRKFMADADFMEVETPMLHPIPGGAAAKPFTTHHNALDMQMFLRIAPELYLKRLVVGGFERVFEINRNFRNEGVSVRHNPEFTMIEFYAAYTDYTWVMDFTEQLIRQAAIDALGTATITYQGRELDLAKPFHRLTITQAIQKYAPQYTNEQLADSAFLRTELKKFGVDASQPQFLNAGVGSLQLALFEETAESQLWEPTYIIDYPVEVSPLARASDKVPGITERFELFITGREIANGFSELNDPEDQAARFKKQVDQKEAGDEEAMFYDADYIRALEYGMPPAGGCGIGIDRLVMMLTDSPSIRDVILFPHLRRED</sequence>
<dbReference type="GO" id="GO:0000049">
    <property type="term" value="F:tRNA binding"/>
    <property type="evidence" value="ECO:0007669"/>
    <property type="project" value="TreeGrafter"/>
</dbReference>
<feature type="binding site" evidence="13">
    <location>
        <position position="444"/>
    </location>
    <ligand>
        <name>Mg(2+)</name>
        <dbReference type="ChEBI" id="CHEBI:18420"/>
        <label>2</label>
    </ligand>
</feature>
<dbReference type="Gene3D" id="3.30.930.10">
    <property type="entry name" value="Bira Bifunctional Protein, Domain 2"/>
    <property type="match status" value="1"/>
</dbReference>
<dbReference type="InterPro" id="IPR006195">
    <property type="entry name" value="aa-tRNA-synth_II"/>
</dbReference>
<dbReference type="NCBIfam" id="NF001756">
    <property type="entry name" value="PRK00484.1"/>
    <property type="match status" value="1"/>
</dbReference>
<comment type="subcellular location">
    <subcellularLocation>
        <location evidence="1 13">Cytoplasm</location>
    </subcellularLocation>
</comment>
<name>A0A1M6KU58_9BURK</name>
<dbReference type="Proteomes" id="UP001264340">
    <property type="component" value="Unassembled WGS sequence"/>
</dbReference>
<keyword evidence="10 13" id="KW-0648">Protein biosynthesis</keyword>
<organism evidence="17 18">
    <name type="scientific">Paraburkholderia terricola</name>
    <dbReference type="NCBI Taxonomy" id="169427"/>
    <lineage>
        <taxon>Bacteria</taxon>
        <taxon>Pseudomonadati</taxon>
        <taxon>Pseudomonadota</taxon>
        <taxon>Betaproteobacteria</taxon>
        <taxon>Burkholderiales</taxon>
        <taxon>Burkholderiaceae</taxon>
        <taxon>Paraburkholderia</taxon>
    </lineage>
</organism>
<evidence type="ECO:0000256" key="6">
    <source>
        <dbReference type="ARBA" id="ARBA00022723"/>
    </source>
</evidence>
<dbReference type="NCBIfam" id="TIGR00499">
    <property type="entry name" value="lysS_bact"/>
    <property type="match status" value="1"/>
</dbReference>
<dbReference type="FunFam" id="2.40.50.140:FF:000024">
    <property type="entry name" value="Lysine--tRNA ligase"/>
    <property type="match status" value="1"/>
</dbReference>
<dbReference type="SUPFAM" id="SSF50249">
    <property type="entry name" value="Nucleic acid-binding proteins"/>
    <property type="match status" value="1"/>
</dbReference>
<dbReference type="InterPro" id="IPR044136">
    <property type="entry name" value="Lys-tRNA-ligase_II_N"/>
</dbReference>
<dbReference type="Pfam" id="PF00152">
    <property type="entry name" value="tRNA-synt_2"/>
    <property type="match status" value="1"/>
</dbReference>
<evidence type="ECO:0000313" key="19">
    <source>
        <dbReference type="Proteomes" id="UP001264340"/>
    </source>
</evidence>
<evidence type="ECO:0000256" key="14">
    <source>
        <dbReference type="RuleBase" id="RU000336"/>
    </source>
</evidence>
<comment type="similarity">
    <text evidence="2 13">Belongs to the class-II aminoacyl-tRNA synthetase family.</text>
</comment>
<evidence type="ECO:0000256" key="3">
    <source>
        <dbReference type="ARBA" id="ARBA00011738"/>
    </source>
</evidence>
<dbReference type="CDD" id="cd00775">
    <property type="entry name" value="LysRS_core"/>
    <property type="match status" value="1"/>
</dbReference>
<keyword evidence="11 13" id="KW-0030">Aminoacyl-tRNA synthetase</keyword>
<dbReference type="FunFam" id="3.30.930.10:FF:000001">
    <property type="entry name" value="Lysine--tRNA ligase"/>
    <property type="match status" value="1"/>
</dbReference>
<dbReference type="GO" id="GO:0000287">
    <property type="term" value="F:magnesium ion binding"/>
    <property type="evidence" value="ECO:0007669"/>
    <property type="project" value="UniProtKB-UniRule"/>
</dbReference>
<comment type="catalytic activity">
    <reaction evidence="12 13 14">
        <text>tRNA(Lys) + L-lysine + ATP = L-lysyl-tRNA(Lys) + AMP + diphosphate</text>
        <dbReference type="Rhea" id="RHEA:20792"/>
        <dbReference type="Rhea" id="RHEA-COMP:9696"/>
        <dbReference type="Rhea" id="RHEA-COMP:9697"/>
        <dbReference type="ChEBI" id="CHEBI:30616"/>
        <dbReference type="ChEBI" id="CHEBI:32551"/>
        <dbReference type="ChEBI" id="CHEBI:33019"/>
        <dbReference type="ChEBI" id="CHEBI:78442"/>
        <dbReference type="ChEBI" id="CHEBI:78529"/>
        <dbReference type="ChEBI" id="CHEBI:456215"/>
        <dbReference type="EC" id="6.1.1.6"/>
    </reaction>
</comment>
<dbReference type="STRING" id="169427.SAMN05192548_100493"/>
<dbReference type="HAMAP" id="MF_00252">
    <property type="entry name" value="Lys_tRNA_synth_class2"/>
    <property type="match status" value="1"/>
</dbReference>
<evidence type="ECO:0000256" key="12">
    <source>
        <dbReference type="ARBA" id="ARBA00048573"/>
    </source>
</evidence>
<reference evidence="17 18" key="1">
    <citation type="submission" date="2016-11" db="EMBL/GenBank/DDBJ databases">
        <authorList>
            <person name="Jaros S."/>
            <person name="Januszkiewicz K."/>
            <person name="Wedrychowicz H."/>
        </authorList>
    </citation>
    <scope>NUCLEOTIDE SEQUENCE [LARGE SCALE GENOMIC DNA]</scope>
    <source>
        <strain evidence="17 18">LMG 20594</strain>
    </source>
</reference>
<dbReference type="InterPro" id="IPR004364">
    <property type="entry name" value="Aa-tRNA-synt_II"/>
</dbReference>
<dbReference type="InterPro" id="IPR002313">
    <property type="entry name" value="Lys-tRNA-ligase_II"/>
</dbReference>
<dbReference type="GO" id="GO:0005829">
    <property type="term" value="C:cytosol"/>
    <property type="evidence" value="ECO:0007669"/>
    <property type="project" value="TreeGrafter"/>
</dbReference>
<dbReference type="PANTHER" id="PTHR42918:SF15">
    <property type="entry name" value="LYSINE--TRNA LIGASE, CHLOROPLASTIC_MITOCHONDRIAL"/>
    <property type="match status" value="1"/>
</dbReference>
<evidence type="ECO:0000256" key="2">
    <source>
        <dbReference type="ARBA" id="ARBA00008226"/>
    </source>
</evidence>
<evidence type="ECO:0000313" key="17">
    <source>
        <dbReference type="EMBL" id="SHJ62432.1"/>
    </source>
</evidence>
<dbReference type="EC" id="6.1.1.6" evidence="13"/>
<evidence type="ECO:0000313" key="18">
    <source>
        <dbReference type="Proteomes" id="UP000184395"/>
    </source>
</evidence>
<dbReference type="CDD" id="cd04322">
    <property type="entry name" value="LysRS_N"/>
    <property type="match status" value="1"/>
</dbReference>
<feature type="domain" description="Aminoacyl-transfer RNA synthetases class-II family profile" evidence="15">
    <location>
        <begin position="210"/>
        <end position="521"/>
    </location>
</feature>
<dbReference type="GO" id="GO:0006430">
    <property type="term" value="P:lysyl-tRNA aminoacylation"/>
    <property type="evidence" value="ECO:0007669"/>
    <property type="project" value="UniProtKB-UniRule"/>
</dbReference>
<evidence type="ECO:0000256" key="4">
    <source>
        <dbReference type="ARBA" id="ARBA00022490"/>
    </source>
</evidence>
<dbReference type="GO" id="GO:0005524">
    <property type="term" value="F:ATP binding"/>
    <property type="evidence" value="ECO:0007669"/>
    <property type="project" value="UniProtKB-UniRule"/>
</dbReference>
<comment type="subunit">
    <text evidence="3 13">Homodimer.</text>
</comment>
<evidence type="ECO:0000256" key="13">
    <source>
        <dbReference type="HAMAP-Rule" id="MF_00252"/>
    </source>
</evidence>
<keyword evidence="9 13" id="KW-0460">Magnesium</keyword>
<protein>
    <recommendedName>
        <fullName evidence="13">Lysine--tRNA ligase</fullName>
        <ecNumber evidence="13">6.1.1.6</ecNumber>
    </recommendedName>
    <alternativeName>
        <fullName evidence="13">Lysyl-tRNA synthetase</fullName>
        <shortName evidence="13">LysRS</shortName>
    </alternativeName>
</protein>
<dbReference type="PRINTS" id="PR00982">
    <property type="entry name" value="TRNASYNTHLYS"/>
</dbReference>
<proteinExistence type="inferred from homology"/>
<evidence type="ECO:0000256" key="9">
    <source>
        <dbReference type="ARBA" id="ARBA00022842"/>
    </source>
</evidence>
<dbReference type="EMBL" id="FRAB01000004">
    <property type="protein sequence ID" value="SHJ62432.1"/>
    <property type="molecule type" value="Genomic_DNA"/>
</dbReference>
<dbReference type="InterPro" id="IPR045864">
    <property type="entry name" value="aa-tRNA-synth_II/BPL/LPL"/>
</dbReference>
<comment type="cofactor">
    <cofactor evidence="13 14">
        <name>Mg(2+)</name>
        <dbReference type="ChEBI" id="CHEBI:18420"/>
    </cofactor>
    <text evidence="13 14">Binds 3 Mg(2+) ions per subunit.</text>
</comment>
<dbReference type="GO" id="GO:0004824">
    <property type="term" value="F:lysine-tRNA ligase activity"/>
    <property type="evidence" value="ECO:0007669"/>
    <property type="project" value="UniProtKB-UniRule"/>
</dbReference>
<keyword evidence="5 13" id="KW-0436">Ligase</keyword>
<evidence type="ECO:0000256" key="8">
    <source>
        <dbReference type="ARBA" id="ARBA00022840"/>
    </source>
</evidence>
<evidence type="ECO:0000256" key="10">
    <source>
        <dbReference type="ARBA" id="ARBA00022917"/>
    </source>
</evidence>
<dbReference type="InterPro" id="IPR018149">
    <property type="entry name" value="Lys-tRNA-synth_II_C"/>
</dbReference>
<keyword evidence="8 13" id="KW-0067">ATP-binding</keyword>
<evidence type="ECO:0000313" key="16">
    <source>
        <dbReference type="EMBL" id="MDR6408587.1"/>
    </source>
</evidence>
<keyword evidence="7 13" id="KW-0547">Nucleotide-binding</keyword>
<dbReference type="AlphaFoldDB" id="A0A1M6KU58"/>